<accession>A0AAE3E2C1</accession>
<comment type="caution">
    <text evidence="3">The sequence shown here is derived from an EMBL/GenBank/DDBJ whole genome shotgun (WGS) entry which is preliminary data.</text>
</comment>
<dbReference type="PROSITE" id="PS51257">
    <property type="entry name" value="PROKAR_LIPOPROTEIN"/>
    <property type="match status" value="1"/>
</dbReference>
<keyword evidence="4" id="KW-1185">Reference proteome</keyword>
<evidence type="ECO:0000313" key="3">
    <source>
        <dbReference type="EMBL" id="MCC2220520.1"/>
    </source>
</evidence>
<gene>
    <name evidence="3" type="ORF">LKD48_02490</name>
</gene>
<evidence type="ECO:0000313" key="4">
    <source>
        <dbReference type="Proteomes" id="UP001198200"/>
    </source>
</evidence>
<feature type="signal peptide" evidence="2">
    <location>
        <begin position="1"/>
        <end position="22"/>
    </location>
</feature>
<dbReference type="EMBL" id="JAJEQN010000004">
    <property type="protein sequence ID" value="MCC2220520.1"/>
    <property type="molecule type" value="Genomic_DNA"/>
</dbReference>
<reference evidence="3 4" key="1">
    <citation type="submission" date="2021-10" db="EMBL/GenBank/DDBJ databases">
        <title>Anaerobic single-cell dispensing facilitates the cultivation of human gut bacteria.</title>
        <authorList>
            <person name="Afrizal A."/>
        </authorList>
    </citation>
    <scope>NUCLEOTIDE SEQUENCE [LARGE SCALE GENOMIC DNA]</scope>
    <source>
        <strain evidence="3 4">CLA-AA-H224</strain>
    </source>
</reference>
<dbReference type="RefSeq" id="WP_308731073.1">
    <property type="nucleotide sequence ID" value="NZ_JAJEQN010000004.1"/>
</dbReference>
<evidence type="ECO:0000256" key="2">
    <source>
        <dbReference type="SAM" id="SignalP"/>
    </source>
</evidence>
<evidence type="ECO:0000256" key="1">
    <source>
        <dbReference type="SAM" id="MobiDB-lite"/>
    </source>
</evidence>
<name>A0AAE3E2C1_9FIRM</name>
<keyword evidence="2" id="KW-0732">Signal</keyword>
<sequence length="119" mass="12860">MKKVWKKLLAAAGMTAALVSTSGCMVSIQFDRSKRQLPQKLSSSDEKTWAAEPVWVSSGEAGVLTKESQAFESEFEPESEKESESEQGTAAEMTEKESESPTESTTADSFVIPLPPQVG</sequence>
<protein>
    <submittedName>
        <fullName evidence="3">Uncharacterized protein</fullName>
    </submittedName>
</protein>
<organism evidence="3 4">
    <name type="scientific">Anthropogastromicrobium aceti</name>
    <dbReference type="NCBI Taxonomy" id="2981768"/>
    <lineage>
        <taxon>Bacteria</taxon>
        <taxon>Bacillati</taxon>
        <taxon>Bacillota</taxon>
        <taxon>Clostridia</taxon>
        <taxon>Lachnospirales</taxon>
        <taxon>Lachnospiraceae</taxon>
        <taxon>Anthropogastromicrobium</taxon>
    </lineage>
</organism>
<feature type="region of interest" description="Disordered" evidence="1">
    <location>
        <begin position="67"/>
        <end position="119"/>
    </location>
</feature>
<dbReference type="Proteomes" id="UP001198200">
    <property type="component" value="Unassembled WGS sequence"/>
</dbReference>
<proteinExistence type="predicted"/>
<dbReference type="AlphaFoldDB" id="A0AAE3E2C1"/>
<feature type="chain" id="PRO_5042284900" evidence="2">
    <location>
        <begin position="23"/>
        <end position="119"/>
    </location>
</feature>